<dbReference type="InterPro" id="IPR011109">
    <property type="entry name" value="DNA_bind_recombinase_dom"/>
</dbReference>
<dbReference type="EMBL" id="MFFM01000033">
    <property type="protein sequence ID" value="OGF12669.1"/>
    <property type="molecule type" value="Genomic_DNA"/>
</dbReference>
<feature type="domain" description="Recombinase" evidence="1">
    <location>
        <begin position="157"/>
        <end position="268"/>
    </location>
</feature>
<dbReference type="InterPro" id="IPR006119">
    <property type="entry name" value="Resolv_N"/>
</dbReference>
<comment type="caution">
    <text evidence="2">The sequence shown here is derived from an EMBL/GenBank/DDBJ whole genome shotgun (WGS) entry which is preliminary data.</text>
</comment>
<dbReference type="SUPFAM" id="SSF53041">
    <property type="entry name" value="Resolvase-like"/>
    <property type="match status" value="1"/>
</dbReference>
<evidence type="ECO:0000313" key="3">
    <source>
        <dbReference type="Proteomes" id="UP000177230"/>
    </source>
</evidence>
<dbReference type="PANTHER" id="PTHR30461">
    <property type="entry name" value="DNA-INVERTASE FROM LAMBDOID PROPHAGE"/>
    <property type="match status" value="1"/>
</dbReference>
<evidence type="ECO:0000259" key="1">
    <source>
        <dbReference type="PROSITE" id="PS51737"/>
    </source>
</evidence>
<accession>A0A1F5RE11</accession>
<dbReference type="InterPro" id="IPR038109">
    <property type="entry name" value="DNA_bind_recomb_sf"/>
</dbReference>
<sequence>MNNLKYFIYGRKSTDDSGRQVASIAAQLEELRRIAAHDNFEIIEEITESQSAKQPGRPLFNRMLHEIAAGKAQGILTWKIDRLARNPIDEGQIKWMLQEGKIKHIRTSERDFYPGDNVVVLGVDFAVATQYIIDLKSNVKRGMKHKVERGWLPGLAPMGYINRQIRKGEHDIVPDPDRFDLVKRLWHDLIYHHHPLSKVYETAMNEMALRSRSGKKLSMSQFYKMFENPFYYGYFRFNKQVHKGNHPAMISRQEFDIAQEILHHRHHPRQKVHNFAFTGLLRCGECGSMFTAEEKVKTNRKGEVRHYTYYRCTRSQNKACRARPINEKELDKQIESLLAHIEISPGMREAILEVLSKESTGQRQYFEQQMKTRQKEFDKCVNSLNRLLRMNIRGEISEEEYNPLRKELQEEKATLLDLLQDTSQQVDGCFEKMDALLTFASSARGMYPNADSDFKKQVLLSLGQNLTIKNGTLCLSKNSVLFGVSDFSIEEKLRKRPIEPVKLLKNQQLTQKVKKWSG</sequence>
<dbReference type="Proteomes" id="UP000177230">
    <property type="component" value="Unassembled WGS sequence"/>
</dbReference>
<dbReference type="GO" id="GO:0003677">
    <property type="term" value="F:DNA binding"/>
    <property type="evidence" value="ECO:0007669"/>
    <property type="project" value="InterPro"/>
</dbReference>
<dbReference type="InterPro" id="IPR025827">
    <property type="entry name" value="Zn_ribbon_recom_dom"/>
</dbReference>
<dbReference type="Pfam" id="PF00239">
    <property type="entry name" value="Resolvase"/>
    <property type="match status" value="1"/>
</dbReference>
<dbReference type="InterPro" id="IPR050639">
    <property type="entry name" value="SSR_resolvase"/>
</dbReference>
<name>A0A1F5RE11_9BACT</name>
<dbReference type="AlphaFoldDB" id="A0A1F5RE11"/>
<dbReference type="Pfam" id="PF13408">
    <property type="entry name" value="Zn_ribbon_recom"/>
    <property type="match status" value="1"/>
</dbReference>
<dbReference type="Gene3D" id="3.90.1750.20">
    <property type="entry name" value="Putative Large Serine Recombinase, Chain B, Domain 2"/>
    <property type="match status" value="1"/>
</dbReference>
<dbReference type="PANTHER" id="PTHR30461:SF23">
    <property type="entry name" value="DNA RECOMBINASE-RELATED"/>
    <property type="match status" value="1"/>
</dbReference>
<protein>
    <recommendedName>
        <fullName evidence="1">Recombinase domain-containing protein</fullName>
    </recommendedName>
</protein>
<dbReference type="SMART" id="SM00857">
    <property type="entry name" value="Resolvase"/>
    <property type="match status" value="1"/>
</dbReference>
<dbReference type="GO" id="GO:0000150">
    <property type="term" value="F:DNA strand exchange activity"/>
    <property type="evidence" value="ECO:0007669"/>
    <property type="project" value="InterPro"/>
</dbReference>
<proteinExistence type="predicted"/>
<dbReference type="Pfam" id="PF07508">
    <property type="entry name" value="Recombinase"/>
    <property type="match status" value="1"/>
</dbReference>
<dbReference type="CDD" id="cd00338">
    <property type="entry name" value="Ser_Recombinase"/>
    <property type="match status" value="1"/>
</dbReference>
<reference evidence="2 3" key="1">
    <citation type="journal article" date="2016" name="Nat. Commun.">
        <title>Thousands of microbial genomes shed light on interconnected biogeochemical processes in an aquifer system.</title>
        <authorList>
            <person name="Anantharaman K."/>
            <person name="Brown C.T."/>
            <person name="Hug L.A."/>
            <person name="Sharon I."/>
            <person name="Castelle C.J."/>
            <person name="Probst A.J."/>
            <person name="Thomas B.C."/>
            <person name="Singh A."/>
            <person name="Wilkins M.J."/>
            <person name="Karaoz U."/>
            <person name="Brodie E.L."/>
            <person name="Williams K.H."/>
            <person name="Hubbard S.S."/>
            <person name="Banfield J.F."/>
        </authorList>
    </citation>
    <scope>NUCLEOTIDE SEQUENCE [LARGE SCALE GENOMIC DNA]</scope>
</reference>
<organism evidence="2 3">
    <name type="scientific">Candidatus Edwardsbacteria bacterium GWF2_54_11</name>
    <dbReference type="NCBI Taxonomy" id="1817851"/>
    <lineage>
        <taxon>Bacteria</taxon>
        <taxon>Candidatus Edwardsiibacteriota</taxon>
    </lineage>
</organism>
<dbReference type="InterPro" id="IPR036162">
    <property type="entry name" value="Resolvase-like_N_sf"/>
</dbReference>
<evidence type="ECO:0000313" key="2">
    <source>
        <dbReference type="EMBL" id="OGF12669.1"/>
    </source>
</evidence>
<dbReference type="PROSITE" id="PS51737">
    <property type="entry name" value="RECOMBINASE_DNA_BIND"/>
    <property type="match status" value="1"/>
</dbReference>
<dbReference type="Gene3D" id="3.40.50.1390">
    <property type="entry name" value="Resolvase, N-terminal catalytic domain"/>
    <property type="match status" value="1"/>
</dbReference>
<gene>
    <name evidence="2" type="ORF">A2024_00360</name>
</gene>